<proteinExistence type="predicted"/>
<dbReference type="EMBL" id="JACHVZ010000004">
    <property type="protein sequence ID" value="MBB2927086.1"/>
    <property type="molecule type" value="Genomic_DNA"/>
</dbReference>
<gene>
    <name evidence="3" type="ORF">FHX59_001499</name>
</gene>
<keyword evidence="4" id="KW-1185">Reference proteome</keyword>
<keyword evidence="2" id="KW-1133">Transmembrane helix</keyword>
<feature type="transmembrane region" description="Helical" evidence="2">
    <location>
        <begin position="12"/>
        <end position="32"/>
    </location>
</feature>
<protein>
    <submittedName>
        <fullName evidence="3">Uncharacterized protein</fullName>
    </submittedName>
</protein>
<name>A0ABR6FI61_9BURK</name>
<keyword evidence="2" id="KW-0812">Transmembrane</keyword>
<comment type="caution">
    <text evidence="3">The sequence shown here is derived from an EMBL/GenBank/DDBJ whole genome shotgun (WGS) entry which is preliminary data.</text>
</comment>
<evidence type="ECO:0000256" key="1">
    <source>
        <dbReference type="SAM" id="MobiDB-lite"/>
    </source>
</evidence>
<evidence type="ECO:0000313" key="4">
    <source>
        <dbReference type="Proteomes" id="UP000533533"/>
    </source>
</evidence>
<reference evidence="3 4" key="1">
    <citation type="submission" date="2020-08" db="EMBL/GenBank/DDBJ databases">
        <title>Genomic Encyclopedia of Type Strains, Phase IV (KMG-V): Genome sequencing to study the core and pangenomes of soil and plant-associated prokaryotes.</title>
        <authorList>
            <person name="Whitman W."/>
        </authorList>
    </citation>
    <scope>NUCLEOTIDE SEQUENCE [LARGE SCALE GENOMIC DNA]</scope>
    <source>
        <strain evidence="3 4">SRMrh-85</strain>
    </source>
</reference>
<dbReference type="Proteomes" id="UP000533533">
    <property type="component" value="Unassembled WGS sequence"/>
</dbReference>
<dbReference type="RefSeq" id="WP_165822734.1">
    <property type="nucleotide sequence ID" value="NZ_JACHVZ010000004.1"/>
</dbReference>
<evidence type="ECO:0000313" key="3">
    <source>
        <dbReference type="EMBL" id="MBB2927086.1"/>
    </source>
</evidence>
<sequence length="55" mass="6034">MALVDFEFSWMAYFVALFVLMALSVALTLLWPSAGQRGSTPRAHEADAHDGAHAR</sequence>
<feature type="region of interest" description="Disordered" evidence="1">
    <location>
        <begin position="35"/>
        <end position="55"/>
    </location>
</feature>
<keyword evidence="2" id="KW-0472">Membrane</keyword>
<evidence type="ECO:0000256" key="2">
    <source>
        <dbReference type="SAM" id="Phobius"/>
    </source>
</evidence>
<feature type="compositionally biased region" description="Basic and acidic residues" evidence="1">
    <location>
        <begin position="42"/>
        <end position="55"/>
    </location>
</feature>
<accession>A0ABR6FI61</accession>
<organism evidence="3 4">
    <name type="scientific">Paraburkholderia silvatlantica</name>
    <dbReference type="NCBI Taxonomy" id="321895"/>
    <lineage>
        <taxon>Bacteria</taxon>
        <taxon>Pseudomonadati</taxon>
        <taxon>Pseudomonadota</taxon>
        <taxon>Betaproteobacteria</taxon>
        <taxon>Burkholderiales</taxon>
        <taxon>Burkholderiaceae</taxon>
        <taxon>Paraburkholderia</taxon>
    </lineage>
</organism>